<evidence type="ECO:0000313" key="3">
    <source>
        <dbReference type="Proteomes" id="UP001214854"/>
    </source>
</evidence>
<dbReference type="Proteomes" id="UP001214854">
    <property type="component" value="Unassembled WGS sequence"/>
</dbReference>
<accession>A0ABT5HPU6</accession>
<protein>
    <submittedName>
        <fullName evidence="2">DUF1579 domain-containing protein</fullName>
    </submittedName>
</protein>
<dbReference type="RefSeq" id="WP_272746592.1">
    <property type="nucleotide sequence ID" value="NZ_JAQQKX010000001.1"/>
</dbReference>
<keyword evidence="1" id="KW-0732">Signal</keyword>
<dbReference type="EMBL" id="JAQQKX010000001">
    <property type="protein sequence ID" value="MDC7682084.1"/>
    <property type="molecule type" value="Genomic_DNA"/>
</dbReference>
<feature type="signal peptide" evidence="1">
    <location>
        <begin position="1"/>
        <end position="20"/>
    </location>
</feature>
<feature type="chain" id="PRO_5046429800" evidence="1">
    <location>
        <begin position="21"/>
        <end position="185"/>
    </location>
</feature>
<name>A0ABT5HPU6_9CAUL</name>
<reference evidence="2 3" key="1">
    <citation type="submission" date="2023-01" db="EMBL/GenBank/DDBJ databases">
        <title>Novel species of the genus Asticcacaulis isolated from rivers.</title>
        <authorList>
            <person name="Lu H."/>
        </authorList>
    </citation>
    <scope>NUCLEOTIDE SEQUENCE [LARGE SCALE GENOMIC DNA]</scope>
    <source>
        <strain evidence="2 3">BYS171W</strain>
    </source>
</reference>
<proteinExistence type="predicted"/>
<gene>
    <name evidence="2" type="ORF">PQU92_02285</name>
</gene>
<keyword evidence="3" id="KW-1185">Reference proteome</keyword>
<comment type="caution">
    <text evidence="2">The sequence shown here is derived from an EMBL/GenBank/DDBJ whole genome shotgun (WGS) entry which is preliminary data.</text>
</comment>
<sequence length="185" mass="19996">MLKTVALTLILSLAPMVVMAETPKAPAAKPEMSKLSPMTGVWKGRAKGTDRAGKAYDIIQTERVGFMLDGDVLVVEGKGYEDGGAVAFNALGVVSYNAMTQKYEFRAYSGGFAGTHSFEVTPEGFVWEMAAGPKAKIRYLIVIKDGTWVETGEYIAEGQPGRKFIELNLKRVGDSDWPVAGTIKP</sequence>
<evidence type="ECO:0000313" key="2">
    <source>
        <dbReference type="EMBL" id="MDC7682084.1"/>
    </source>
</evidence>
<organism evidence="2 3">
    <name type="scientific">Asticcacaulis aquaticus</name>
    <dbReference type="NCBI Taxonomy" id="2984212"/>
    <lineage>
        <taxon>Bacteria</taxon>
        <taxon>Pseudomonadati</taxon>
        <taxon>Pseudomonadota</taxon>
        <taxon>Alphaproteobacteria</taxon>
        <taxon>Caulobacterales</taxon>
        <taxon>Caulobacteraceae</taxon>
        <taxon>Asticcacaulis</taxon>
    </lineage>
</organism>
<evidence type="ECO:0000256" key="1">
    <source>
        <dbReference type="SAM" id="SignalP"/>
    </source>
</evidence>